<feature type="domain" description="Mediator complex subunit Med16 N-terminal" evidence="11">
    <location>
        <begin position="184"/>
        <end position="455"/>
    </location>
</feature>
<evidence type="ECO:0000259" key="12">
    <source>
        <dbReference type="Pfam" id="PF20719"/>
    </source>
</evidence>
<evidence type="ECO:0000313" key="14">
    <source>
        <dbReference type="Proteomes" id="UP000033483"/>
    </source>
</evidence>
<comment type="caution">
    <text evidence="13">The sequence shown here is derived from an EMBL/GenBank/DDBJ whole genome shotgun (WGS) entry which is preliminary data.</text>
</comment>
<dbReference type="Pfam" id="PF11635">
    <property type="entry name" value="Med16_N"/>
    <property type="match status" value="1"/>
</dbReference>
<dbReference type="EMBL" id="LAEV01000969">
    <property type="protein sequence ID" value="KKA29121.1"/>
    <property type="molecule type" value="Genomic_DNA"/>
</dbReference>
<dbReference type="PANTHER" id="PTHR13224:SF6">
    <property type="entry name" value="MEDIATOR OF RNA POLYMERASE II TRANSCRIPTION SUBUNIT 16"/>
    <property type="match status" value="1"/>
</dbReference>
<evidence type="ECO:0000256" key="4">
    <source>
        <dbReference type="ARBA" id="ARBA00023015"/>
    </source>
</evidence>
<dbReference type="AlphaFoldDB" id="A0A0F4ZGA5"/>
<evidence type="ECO:0000259" key="11">
    <source>
        <dbReference type="Pfam" id="PF11635"/>
    </source>
</evidence>
<protein>
    <recommendedName>
        <fullName evidence="3 9">Mediator of RNA polymerase II transcription subunit 16</fullName>
    </recommendedName>
    <alternativeName>
        <fullName evidence="8 9">Mediator complex subunit 16</fullName>
    </alternativeName>
</protein>
<comment type="subunit">
    <text evidence="9">Component of the Mediator complex.</text>
</comment>
<organism evidence="13 14">
    <name type="scientific">Thielaviopsis punctulata</name>
    <dbReference type="NCBI Taxonomy" id="72032"/>
    <lineage>
        <taxon>Eukaryota</taxon>
        <taxon>Fungi</taxon>
        <taxon>Dikarya</taxon>
        <taxon>Ascomycota</taxon>
        <taxon>Pezizomycotina</taxon>
        <taxon>Sordariomycetes</taxon>
        <taxon>Hypocreomycetidae</taxon>
        <taxon>Microascales</taxon>
        <taxon>Ceratocystidaceae</taxon>
        <taxon>Thielaviopsis</taxon>
    </lineage>
</organism>
<evidence type="ECO:0000256" key="1">
    <source>
        <dbReference type="ARBA" id="ARBA00004123"/>
    </source>
</evidence>
<evidence type="ECO:0000256" key="9">
    <source>
        <dbReference type="RuleBase" id="RU364149"/>
    </source>
</evidence>
<evidence type="ECO:0000256" key="5">
    <source>
        <dbReference type="ARBA" id="ARBA00023159"/>
    </source>
</evidence>
<dbReference type="GO" id="GO:0016592">
    <property type="term" value="C:mediator complex"/>
    <property type="evidence" value="ECO:0007669"/>
    <property type="project" value="InterPro"/>
</dbReference>
<evidence type="ECO:0000313" key="13">
    <source>
        <dbReference type="EMBL" id="KKA29121.1"/>
    </source>
</evidence>
<evidence type="ECO:0000256" key="8">
    <source>
        <dbReference type="ARBA" id="ARBA00032015"/>
    </source>
</evidence>
<dbReference type="InterPro" id="IPR048339">
    <property type="entry name" value="Mediator_Med16_C"/>
</dbReference>
<keyword evidence="14" id="KW-1185">Reference proteome</keyword>
<keyword evidence="6 9" id="KW-0804">Transcription</keyword>
<reference evidence="13 14" key="1">
    <citation type="submission" date="2015-03" db="EMBL/GenBank/DDBJ databases">
        <authorList>
            <person name="Radwan O."/>
            <person name="Al-Naeli F.A."/>
            <person name="Rendon G.A."/>
            <person name="Fields C."/>
        </authorList>
    </citation>
    <scope>NUCLEOTIDE SEQUENCE [LARGE SCALE GENOMIC DNA]</scope>
    <source>
        <strain evidence="13">CR-DP1</strain>
    </source>
</reference>
<dbReference type="PANTHER" id="PTHR13224">
    <property type="entry name" value="THYROID HORMONE RECEPTOR-ASSOCIATED PROTEIN-RELATED"/>
    <property type="match status" value="1"/>
</dbReference>
<gene>
    <name evidence="9" type="primary">MED16</name>
    <name evidence="13" type="ORF">TD95_002337</name>
</gene>
<dbReference type="InterPro" id="IPR048338">
    <property type="entry name" value="Mediator_Med16"/>
</dbReference>
<keyword evidence="7 9" id="KW-0539">Nucleus</keyword>
<feature type="domain" description="Mediator complex subunit 16 C-terminal" evidence="12">
    <location>
        <begin position="859"/>
        <end position="979"/>
    </location>
</feature>
<evidence type="ECO:0000256" key="6">
    <source>
        <dbReference type="ARBA" id="ARBA00023163"/>
    </source>
</evidence>
<keyword evidence="4 9" id="KW-0805">Transcription regulation</keyword>
<evidence type="ECO:0000256" key="3">
    <source>
        <dbReference type="ARBA" id="ARBA00019614"/>
    </source>
</evidence>
<name>A0A0F4ZGA5_9PEZI</name>
<dbReference type="Proteomes" id="UP000033483">
    <property type="component" value="Unassembled WGS sequence"/>
</dbReference>
<dbReference type="InterPro" id="IPR021665">
    <property type="entry name" value="Mediator_Med16_N"/>
</dbReference>
<dbReference type="OrthoDB" id="4139168at2759"/>
<feature type="region of interest" description="Disordered" evidence="10">
    <location>
        <begin position="1"/>
        <end position="20"/>
    </location>
</feature>
<sequence>MENEVPNVDMPDVDDLFGDGPAIIQQNDVPMEAAMEISQRPPLPSDLRMRLDQLKIRGCCQMIAWSRAGTVASISPDGMAVELRFLRVDSDTGEWGLSEPSTSELVSGAENIPLIHLAWAPTKTSELAVFDVLGRVTILSFINLNSATYSRKWVSDAFDDLNSVVGCHWLPPMPQTRQNPLYNILNGPAVRQNVNEQFRYENTAVHAFPPYHPHPGRSALICITDNGILKLFYPGPKIEKIEEITHELESVIVSEDQITHASICSDKTGVLAVIATASKQLRVIQIGIDWSPSSLENGHKTFNPKLTEQHVAATTWYQGTNKSGSPVDHAMAKITHLEILASIMDPNAKKWANGVIMSVRSYAPSDPSPYYEPQSVLDRWEIVQEQQPPLQKAFESLGSRTQKINQPAFRLKRLEPVVFDRVIINIHQIQMGRVLFITFADGSVEYRDRFSMELVYTEPNYCKLYGLHEMGLKFENPSPCINVAFSPTGCSMVQICNDKSIKWRKLDFGGDIGDNIKTDAAYSAALAGMTLAAGSYGSFQASFDDILAIARTLRHKPTFCNDFIQEVVRMVKVTVDYSEESHHEALVRNTQLQLVLSIMCYLGFNGQYKQRSFSSKFAKLALHARSVNAMVSISSNTPPHLHDKLAPLDEPEVVDALTGCHKWSIDLIYWLMDSLFELMDDKEFQELLQQKLDYHGFLLKRNNISLNFLLNSSSRGFLVAILRRLQHMETLSKKATSYYERNYMTGEIKVPMPLYRAYSRMHKVIESSIFKFDEFEAFLSGIGADVRASYQRMHGLMIRRQQQQANGNGQVLSAEQISKQIEPMFRAFISKAELGMMISPNIPPMMNGLIKKLMAVDLPALRAKIDYKALFFHDFTLLEIQDSPEALRERQSREVLVDSFKHVILPSAQVLANKKTVPGENYQGGMSGQMPPHIKTAVSTGKIRRCVRCAAVMEDVYGHKPGLTYVLAQMKGCHCGASWGLAPRGRTKL</sequence>
<comment type="subcellular location">
    <subcellularLocation>
        <location evidence="1 9">Nucleus</location>
    </subcellularLocation>
</comment>
<dbReference type="Pfam" id="PF20719">
    <property type="entry name" value="Med16_C"/>
    <property type="match status" value="1"/>
</dbReference>
<dbReference type="GO" id="GO:0045893">
    <property type="term" value="P:positive regulation of DNA-templated transcription"/>
    <property type="evidence" value="ECO:0007669"/>
    <property type="project" value="TreeGrafter"/>
</dbReference>
<proteinExistence type="inferred from homology"/>
<accession>A0A0F4ZGA5</accession>
<evidence type="ECO:0000256" key="2">
    <source>
        <dbReference type="ARBA" id="ARBA00006543"/>
    </source>
</evidence>
<keyword evidence="5 9" id="KW-0010">Activator</keyword>
<evidence type="ECO:0000256" key="10">
    <source>
        <dbReference type="SAM" id="MobiDB-lite"/>
    </source>
</evidence>
<comment type="function">
    <text evidence="9">Component of the Mediator complex, a coactivator involved in the regulated transcription of nearly all RNA polymerase II-dependent genes. Mediator functions as a bridge to convey information from gene-specific regulatory proteins to the basal RNA polymerase II transcription machinery. Mediator is recruited to promoters by direct interactions with regulatory proteins and serves as a scaffold for the assembly of a functional preinitiation complex with RNA polymerase II and the general transcription factors.</text>
</comment>
<comment type="similarity">
    <text evidence="2 9">Belongs to the Mediator complex subunit 16 family.</text>
</comment>
<evidence type="ECO:0000256" key="7">
    <source>
        <dbReference type="ARBA" id="ARBA00023242"/>
    </source>
</evidence>